<name>A0A411AWF0_9CAUD</name>
<gene>
    <name evidence="3" type="ORF">Stuart_49</name>
</gene>
<feature type="transmembrane region" description="Helical" evidence="2">
    <location>
        <begin position="110"/>
        <end position="129"/>
    </location>
</feature>
<dbReference type="PROSITE" id="PS51257">
    <property type="entry name" value="PROKAR_LIPOPROTEIN"/>
    <property type="match status" value="1"/>
</dbReference>
<feature type="compositionally biased region" description="Polar residues" evidence="1">
    <location>
        <begin position="70"/>
        <end position="84"/>
    </location>
</feature>
<accession>A0A411AWF0</accession>
<evidence type="ECO:0000256" key="1">
    <source>
        <dbReference type="SAM" id="MobiDB-lite"/>
    </source>
</evidence>
<reference evidence="4" key="1">
    <citation type="submission" date="2019-01" db="EMBL/GenBank/DDBJ databases">
        <title>PS3, a novel KP34virus infecting Providencia stuartii with a tail spike-associated depolymerase that enhances serum-mediated killing.</title>
        <authorList>
            <person name="Oliveira H."/>
            <person name="Mendes B."/>
            <person name="Lobocka M."/>
            <person name="Azeredo J."/>
        </authorList>
    </citation>
    <scope>NUCLEOTIDE SEQUENCE [LARGE SCALE GENOMIC DNA]</scope>
</reference>
<dbReference type="EMBL" id="MK387869">
    <property type="protein sequence ID" value="QAX92409.1"/>
    <property type="molecule type" value="Genomic_DNA"/>
</dbReference>
<evidence type="ECO:0000256" key="2">
    <source>
        <dbReference type="SAM" id="Phobius"/>
    </source>
</evidence>
<organism evidence="3 4">
    <name type="scientific">Providencia phage vB_PstP_PS3</name>
    <dbReference type="NCBI Taxonomy" id="2848038"/>
    <lineage>
        <taxon>Viruses</taxon>
        <taxon>Duplodnaviria</taxon>
        <taxon>Heunggongvirae</taxon>
        <taxon>Uroviricota</taxon>
        <taxon>Caudoviricetes</taxon>
        <taxon>Autographivirales</taxon>
        <taxon>Autoscriptoviridae</taxon>
        <taxon>Slopekvirinae</taxon>
        <taxon>Kakivirus</taxon>
        <taxon>Kakivirus PS3</taxon>
    </lineage>
</organism>
<feature type="region of interest" description="Disordered" evidence="1">
    <location>
        <begin position="49"/>
        <end position="84"/>
    </location>
</feature>
<protein>
    <submittedName>
        <fullName evidence="3">Spanin</fullName>
    </submittedName>
</protein>
<feature type="compositionally biased region" description="Low complexity" evidence="1">
    <location>
        <begin position="58"/>
        <end position="69"/>
    </location>
</feature>
<sequence length="137" mass="14345">MKAAIVVLVSAVLCGCSTLTALDTVTDVVKPKGETSVQAQIGAENHQEKSNQLLKVQSNSESKSSDSISTGAESSTPVVGAKTHNSQNVQTGAVQAGTVQIIHNEQPKHLIWFLIGSVCVNLILGVLTLRSLNKAKV</sequence>
<proteinExistence type="predicted"/>
<keyword evidence="2" id="KW-1133">Transmembrane helix</keyword>
<keyword evidence="2" id="KW-0812">Transmembrane</keyword>
<keyword evidence="4" id="KW-1185">Reference proteome</keyword>
<evidence type="ECO:0000313" key="3">
    <source>
        <dbReference type="EMBL" id="QAX92409.1"/>
    </source>
</evidence>
<evidence type="ECO:0000313" key="4">
    <source>
        <dbReference type="Proteomes" id="UP000290695"/>
    </source>
</evidence>
<keyword evidence="2" id="KW-0472">Membrane</keyword>
<dbReference type="Proteomes" id="UP000290695">
    <property type="component" value="Segment"/>
</dbReference>